<feature type="compositionally biased region" description="Basic and acidic residues" evidence="1">
    <location>
        <begin position="30"/>
        <end position="42"/>
    </location>
</feature>
<organism evidence="2 5">
    <name type="scientific">Adineta ricciae</name>
    <name type="common">Rotifer</name>
    <dbReference type="NCBI Taxonomy" id="249248"/>
    <lineage>
        <taxon>Eukaryota</taxon>
        <taxon>Metazoa</taxon>
        <taxon>Spiralia</taxon>
        <taxon>Gnathifera</taxon>
        <taxon>Rotifera</taxon>
        <taxon>Eurotatoria</taxon>
        <taxon>Bdelloidea</taxon>
        <taxon>Adinetida</taxon>
        <taxon>Adinetidae</taxon>
        <taxon>Adineta</taxon>
    </lineage>
</organism>
<dbReference type="OrthoDB" id="10033533at2759"/>
<dbReference type="AlphaFoldDB" id="A0A813MSN4"/>
<feature type="compositionally biased region" description="Basic and acidic residues" evidence="1">
    <location>
        <begin position="89"/>
        <end position="102"/>
    </location>
</feature>
<evidence type="ECO:0000313" key="2">
    <source>
        <dbReference type="EMBL" id="CAF0728743.1"/>
    </source>
</evidence>
<name>A0A813MSN4_ADIRI</name>
<accession>A0A813MSN4</accession>
<reference evidence="2" key="1">
    <citation type="submission" date="2021-02" db="EMBL/GenBank/DDBJ databases">
        <authorList>
            <person name="Nowell W R."/>
        </authorList>
    </citation>
    <scope>NUCLEOTIDE SEQUENCE</scope>
</reference>
<feature type="compositionally biased region" description="Basic and acidic residues" evidence="1">
    <location>
        <begin position="8"/>
        <end position="22"/>
    </location>
</feature>
<evidence type="ECO:0000256" key="1">
    <source>
        <dbReference type="SAM" id="MobiDB-lite"/>
    </source>
</evidence>
<gene>
    <name evidence="2" type="ORF">EDS130_LOCUS935</name>
    <name evidence="3" type="ORF">XAT740_LOCUS23517</name>
</gene>
<feature type="compositionally biased region" description="Gly residues" evidence="1">
    <location>
        <begin position="105"/>
        <end position="114"/>
    </location>
</feature>
<dbReference type="Proteomes" id="UP000663852">
    <property type="component" value="Unassembled WGS sequence"/>
</dbReference>
<dbReference type="EMBL" id="CAJNOJ010000002">
    <property type="protein sequence ID" value="CAF0728743.1"/>
    <property type="molecule type" value="Genomic_DNA"/>
</dbReference>
<evidence type="ECO:0000313" key="4">
    <source>
        <dbReference type="Proteomes" id="UP000663828"/>
    </source>
</evidence>
<sequence length="114" mass="11587">MSEGPKQLGDKKTDDQRPEDPSHPGMSPDPAERGKQLGHENAHGGQSVGTGGHGAGSGAGSNQPVGGKHVSDPSQFSQEQLHPGMNPDPAERGRQLGHENAHGGHSVGTGGHGQ</sequence>
<evidence type="ECO:0000313" key="5">
    <source>
        <dbReference type="Proteomes" id="UP000663852"/>
    </source>
</evidence>
<proteinExistence type="predicted"/>
<feature type="compositionally biased region" description="Gly residues" evidence="1">
    <location>
        <begin position="46"/>
        <end position="59"/>
    </location>
</feature>
<keyword evidence="4" id="KW-1185">Reference proteome</keyword>
<evidence type="ECO:0000313" key="3">
    <source>
        <dbReference type="EMBL" id="CAF1198156.1"/>
    </source>
</evidence>
<dbReference type="Proteomes" id="UP000663828">
    <property type="component" value="Unassembled WGS sequence"/>
</dbReference>
<dbReference type="EMBL" id="CAJNOR010001781">
    <property type="protein sequence ID" value="CAF1198156.1"/>
    <property type="molecule type" value="Genomic_DNA"/>
</dbReference>
<feature type="region of interest" description="Disordered" evidence="1">
    <location>
        <begin position="1"/>
        <end position="114"/>
    </location>
</feature>
<comment type="caution">
    <text evidence="2">The sequence shown here is derived from an EMBL/GenBank/DDBJ whole genome shotgun (WGS) entry which is preliminary data.</text>
</comment>
<protein>
    <submittedName>
        <fullName evidence="2">Uncharacterized protein</fullName>
    </submittedName>
</protein>